<dbReference type="InterPro" id="IPR000743">
    <property type="entry name" value="Glyco_hydro_28"/>
</dbReference>
<comment type="caution">
    <text evidence="6">The sequence shown here is derived from an EMBL/GenBank/DDBJ whole genome shotgun (WGS) entry which is preliminary data.</text>
</comment>
<proteinExistence type="inferred from homology"/>
<protein>
    <submittedName>
        <fullName evidence="6">Polygalacturonase</fullName>
    </submittedName>
</protein>
<dbReference type="GO" id="GO:0005975">
    <property type="term" value="P:carbohydrate metabolic process"/>
    <property type="evidence" value="ECO:0007669"/>
    <property type="project" value="InterPro"/>
</dbReference>
<evidence type="ECO:0000256" key="5">
    <source>
        <dbReference type="SAM" id="Phobius"/>
    </source>
</evidence>
<dbReference type="Proteomes" id="UP000544222">
    <property type="component" value="Unassembled WGS sequence"/>
</dbReference>
<keyword evidence="5" id="KW-1133">Transmembrane helix</keyword>
<keyword evidence="5" id="KW-0472">Membrane</keyword>
<reference evidence="6 7" key="1">
    <citation type="submission" date="2020-08" db="EMBL/GenBank/DDBJ databases">
        <title>Genomic Encyclopedia of Type Strains, Phase IV (KMG-IV): sequencing the most valuable type-strain genomes for metagenomic binning, comparative biology and taxonomic classification.</title>
        <authorList>
            <person name="Goeker M."/>
        </authorList>
    </citation>
    <scope>NUCLEOTIDE SEQUENCE [LARGE SCALE GENOMIC DNA]</scope>
    <source>
        <strain evidence="6 7">DSM 27471</strain>
    </source>
</reference>
<dbReference type="PANTHER" id="PTHR31339">
    <property type="entry name" value="PECTIN LYASE-RELATED"/>
    <property type="match status" value="1"/>
</dbReference>
<name>A0A7W5DQ44_9PORP</name>
<dbReference type="PROSITE" id="PS51257">
    <property type="entry name" value="PROKAR_LIPOPROTEIN"/>
    <property type="match status" value="1"/>
</dbReference>
<evidence type="ECO:0000256" key="2">
    <source>
        <dbReference type="ARBA" id="ARBA00022801"/>
    </source>
</evidence>
<dbReference type="SMART" id="SM00710">
    <property type="entry name" value="PbH1"/>
    <property type="match status" value="5"/>
</dbReference>
<evidence type="ECO:0000256" key="1">
    <source>
        <dbReference type="ARBA" id="ARBA00008834"/>
    </source>
</evidence>
<evidence type="ECO:0000313" key="6">
    <source>
        <dbReference type="EMBL" id="MBB3186971.1"/>
    </source>
</evidence>
<keyword evidence="5" id="KW-0812">Transmembrane</keyword>
<feature type="transmembrane region" description="Helical" evidence="5">
    <location>
        <begin position="12"/>
        <end position="33"/>
    </location>
</feature>
<dbReference type="InterPro" id="IPR011050">
    <property type="entry name" value="Pectin_lyase_fold/virulence"/>
</dbReference>
<organism evidence="6 7">
    <name type="scientific">Microbacter margulisiae</name>
    <dbReference type="NCBI Taxonomy" id="1350067"/>
    <lineage>
        <taxon>Bacteria</taxon>
        <taxon>Pseudomonadati</taxon>
        <taxon>Bacteroidota</taxon>
        <taxon>Bacteroidia</taxon>
        <taxon>Bacteroidales</taxon>
        <taxon>Porphyromonadaceae</taxon>
        <taxon>Microbacter</taxon>
    </lineage>
</organism>
<evidence type="ECO:0000256" key="3">
    <source>
        <dbReference type="ARBA" id="ARBA00023295"/>
    </source>
</evidence>
<dbReference type="Pfam" id="PF00295">
    <property type="entry name" value="Glyco_hydro_28"/>
    <property type="match status" value="1"/>
</dbReference>
<gene>
    <name evidence="6" type="ORF">FHX64_001134</name>
</gene>
<dbReference type="AlphaFoldDB" id="A0A7W5DQ44"/>
<dbReference type="GO" id="GO:0004650">
    <property type="term" value="F:polygalacturonase activity"/>
    <property type="evidence" value="ECO:0007669"/>
    <property type="project" value="InterPro"/>
</dbReference>
<keyword evidence="7" id="KW-1185">Reference proteome</keyword>
<dbReference type="EMBL" id="JACHYB010000001">
    <property type="protein sequence ID" value="MBB3186971.1"/>
    <property type="molecule type" value="Genomic_DNA"/>
</dbReference>
<keyword evidence="3 4" id="KW-0326">Glycosidase</keyword>
<keyword evidence="2 4" id="KW-0378">Hydrolase</keyword>
<dbReference type="Gene3D" id="2.160.20.10">
    <property type="entry name" value="Single-stranded right-handed beta-helix, Pectin lyase-like"/>
    <property type="match status" value="1"/>
</dbReference>
<dbReference type="PANTHER" id="PTHR31339:SF9">
    <property type="entry name" value="PLASMIN AND FIBRONECTIN-BINDING PROTEIN A"/>
    <property type="match status" value="1"/>
</dbReference>
<accession>A0A7W5DQ44</accession>
<sequence>MIRYNFQKTERYTIALYICIIVSCLFTDSIQAINRFHPSWENEAGAKTTFASNHMFNANAYGAKGDSVTLNSKYIQAAIDACAAKGGGIVTFKPGNYVTGSIFLKSGVTLRLDSEVVLLGSQNIKDYPLIQTRIAGIEMKWPAAIVNVLNAQNVAIKGKGIIDGRGKKFWDLYWSMRKVYEAEGLRWVVDHECHRPRMILISKSQNILLQGLQLHRSGFWTVQLLYSKNITVDGITIRNNIGGHGPSTDGIDVDSSTRILIEHCNIDCNDDDICLKAGRGVDGARVDKPTEYVVIRNCESGLGGGLIVFGSETAGSIRHVLAYNLTAHGTSAALRFKSAIINRGSTVEDVTAYHINAIGTKAVVVASLSWNPAYSYPKLPPAYAGKPIPAYWKVMLKKIPDSVPLPKFRNIYIEGLTATNAIVGIDASGMDQSTLDNFTFKNCTFNVQKAGEIAYAKNWLFRNVVFHAVQGNSLSISHSQNVQFIK</sequence>
<dbReference type="InterPro" id="IPR012334">
    <property type="entry name" value="Pectin_lyas_fold"/>
</dbReference>
<dbReference type="RefSeq" id="WP_183412796.1">
    <property type="nucleotide sequence ID" value="NZ_JACHYB010000001.1"/>
</dbReference>
<dbReference type="SUPFAM" id="SSF51126">
    <property type="entry name" value="Pectin lyase-like"/>
    <property type="match status" value="1"/>
</dbReference>
<comment type="similarity">
    <text evidence="1 4">Belongs to the glycosyl hydrolase 28 family.</text>
</comment>
<dbReference type="InterPro" id="IPR006626">
    <property type="entry name" value="PbH1"/>
</dbReference>
<evidence type="ECO:0000313" key="7">
    <source>
        <dbReference type="Proteomes" id="UP000544222"/>
    </source>
</evidence>
<dbReference type="InterPro" id="IPR051801">
    <property type="entry name" value="GH28_Enzymes"/>
</dbReference>
<evidence type="ECO:0000256" key="4">
    <source>
        <dbReference type="RuleBase" id="RU361169"/>
    </source>
</evidence>